<protein>
    <submittedName>
        <fullName evidence="4">Short-chain dehydrogenase</fullName>
    </submittedName>
</protein>
<evidence type="ECO:0000256" key="2">
    <source>
        <dbReference type="ARBA" id="ARBA00022857"/>
    </source>
</evidence>
<dbReference type="GO" id="GO:0008670">
    <property type="term" value="F:2,4-dienoyl-CoA reductase (NADPH) activity"/>
    <property type="evidence" value="ECO:0007669"/>
    <property type="project" value="InterPro"/>
</dbReference>
<dbReference type="KEGG" id="mpq:ABA45_07680"/>
<evidence type="ECO:0000313" key="5">
    <source>
        <dbReference type="Proteomes" id="UP000036406"/>
    </source>
</evidence>
<dbReference type="PANTHER" id="PTHR43296">
    <property type="entry name" value="PEROXISOMAL 2,4-DIENOYL-COA REDUCTASE"/>
    <property type="match status" value="1"/>
</dbReference>
<dbReference type="SUPFAM" id="SSF51735">
    <property type="entry name" value="NAD(P)-binding Rossmann-fold domains"/>
    <property type="match status" value="1"/>
</dbReference>
<dbReference type="PANTHER" id="PTHR43296:SF2">
    <property type="entry name" value="PEROXISOMAL 2,4-DIENOYL-COA REDUCTASE [(3E)-ENOYL-COA-PRODUCING]"/>
    <property type="match status" value="1"/>
</dbReference>
<sequence length="269" mass="27354">MFDPTTLKDKVVFIAGGTSGINLGIAKGMAAVGAKVAVLGRNADKAAAAAQEISESVKSSNGHSAIALTADVRDPEQVASALQACVAQLGKIDCLISGAAGNFPAPALGISPKGFKTVIDIDLIGTYNVFHLGFQHLNKGASLIAISAPQAVSAMPFQVHVCAAKAGINMMIKCLAVEWGASGITVNGISPGPISGTEGAERLAPTPETKAIMAKKIASKRFGEAKEIADAAIFLASDMGHYMNGTIMTVDGGTELGDASMDCLSVPSR</sequence>
<dbReference type="InterPro" id="IPR002347">
    <property type="entry name" value="SDR_fam"/>
</dbReference>
<evidence type="ECO:0000256" key="3">
    <source>
        <dbReference type="ARBA" id="ARBA00023002"/>
    </source>
</evidence>
<dbReference type="FunFam" id="3.40.50.720:FF:000084">
    <property type="entry name" value="Short-chain dehydrogenase reductase"/>
    <property type="match status" value="1"/>
</dbReference>
<keyword evidence="5" id="KW-1185">Reference proteome</keyword>
<reference evidence="4 5" key="1">
    <citation type="submission" date="2015-05" db="EMBL/GenBank/DDBJ databases">
        <title>Complete genome of Marinobacter psychrophilus strain 20041T isolated from sea-ice of the Canadian Basin.</title>
        <authorList>
            <person name="Song L."/>
            <person name="Ren L."/>
            <person name="Yu Y."/>
            <person name="Wang X."/>
        </authorList>
    </citation>
    <scope>NUCLEOTIDE SEQUENCE [LARGE SCALE GENOMIC DNA]</scope>
    <source>
        <strain evidence="4 5">20041</strain>
    </source>
</reference>
<dbReference type="STRING" id="330734.ABA45_07680"/>
<dbReference type="PRINTS" id="PR00081">
    <property type="entry name" value="GDHRDH"/>
</dbReference>
<organism evidence="4 5">
    <name type="scientific">Marinobacter psychrophilus</name>
    <dbReference type="NCBI Taxonomy" id="330734"/>
    <lineage>
        <taxon>Bacteria</taxon>
        <taxon>Pseudomonadati</taxon>
        <taxon>Pseudomonadota</taxon>
        <taxon>Gammaproteobacteria</taxon>
        <taxon>Pseudomonadales</taxon>
        <taxon>Marinobacteraceae</taxon>
        <taxon>Marinobacter</taxon>
    </lineage>
</organism>
<accession>A0A0H4I5H1</accession>
<dbReference type="Gene3D" id="3.40.50.720">
    <property type="entry name" value="NAD(P)-binding Rossmann-like Domain"/>
    <property type="match status" value="1"/>
</dbReference>
<dbReference type="InterPro" id="IPR045017">
    <property type="entry name" value="DECR2-like"/>
</dbReference>
<proteinExistence type="inferred from homology"/>
<dbReference type="AlphaFoldDB" id="A0A0H4I5H1"/>
<dbReference type="Pfam" id="PF13561">
    <property type="entry name" value="adh_short_C2"/>
    <property type="match status" value="1"/>
</dbReference>
<dbReference type="PATRIC" id="fig|330734.3.peg.1612"/>
<evidence type="ECO:0000256" key="1">
    <source>
        <dbReference type="ARBA" id="ARBA00006484"/>
    </source>
</evidence>
<dbReference type="RefSeq" id="WP_014870912.1">
    <property type="nucleotide sequence ID" value="NZ_CP011494.1"/>
</dbReference>
<dbReference type="EMBL" id="CP011494">
    <property type="protein sequence ID" value="AKO54254.1"/>
    <property type="molecule type" value="Genomic_DNA"/>
</dbReference>
<name>A0A0H4I5H1_9GAMM</name>
<gene>
    <name evidence="4" type="ORF">ABA45_07680</name>
</gene>
<dbReference type="Proteomes" id="UP000036406">
    <property type="component" value="Chromosome"/>
</dbReference>
<keyword evidence="3" id="KW-0560">Oxidoreductase</keyword>
<dbReference type="GO" id="GO:0009062">
    <property type="term" value="P:fatty acid catabolic process"/>
    <property type="evidence" value="ECO:0007669"/>
    <property type="project" value="InterPro"/>
</dbReference>
<evidence type="ECO:0000313" key="4">
    <source>
        <dbReference type="EMBL" id="AKO54254.1"/>
    </source>
</evidence>
<dbReference type="InterPro" id="IPR036291">
    <property type="entry name" value="NAD(P)-bd_dom_sf"/>
</dbReference>
<comment type="similarity">
    <text evidence="1">Belongs to the short-chain dehydrogenases/reductases (SDR) family.</text>
</comment>
<dbReference type="NCBIfam" id="NF005752">
    <property type="entry name" value="PRK07576.1"/>
    <property type="match status" value="1"/>
</dbReference>
<keyword evidence="2" id="KW-0521">NADP</keyword>